<sequence length="180" mass="18135">MLESTELAARCARLIRDVADFPLAGVGFKDINPLLADAPTFADVVEHLAALARAAGGVDLVAGIEARGFILGAPVATALGVGFLPIRKEGKLPGPTVSASYDLEYGSATVELQPGNLPAGARVLLVDDVLATGGTAAAAATLLRTTGAVVAGLAFLLEITSLGGRARLDGLPVDVILTVP</sequence>
<dbReference type="EC" id="2.4.2.7" evidence="6 11"/>
<comment type="similarity">
    <text evidence="5 11">Belongs to the purine/pyrimidine phosphoribosyltransferase family.</text>
</comment>
<dbReference type="GO" id="GO:0006168">
    <property type="term" value="P:adenine salvage"/>
    <property type="evidence" value="ECO:0007669"/>
    <property type="project" value="InterPro"/>
</dbReference>
<dbReference type="GO" id="GO:0003999">
    <property type="term" value="F:adenine phosphoribosyltransferase activity"/>
    <property type="evidence" value="ECO:0007669"/>
    <property type="project" value="UniProtKB-UniRule"/>
</dbReference>
<dbReference type="CDD" id="cd06223">
    <property type="entry name" value="PRTases_typeI"/>
    <property type="match status" value="1"/>
</dbReference>
<dbReference type="PANTHER" id="PTHR32315:SF3">
    <property type="entry name" value="ADENINE PHOSPHORIBOSYLTRANSFERASE"/>
    <property type="match status" value="1"/>
</dbReference>
<dbReference type="FunFam" id="3.40.50.2020:FF:000021">
    <property type="entry name" value="Adenine phosphoribosyltransferase"/>
    <property type="match status" value="1"/>
</dbReference>
<dbReference type="NCBIfam" id="NF002634">
    <property type="entry name" value="PRK02304.1-3"/>
    <property type="match status" value="1"/>
</dbReference>
<comment type="caution">
    <text evidence="13">The sequence shown here is derived from an EMBL/GenBank/DDBJ whole genome shotgun (WGS) entry which is preliminary data.</text>
</comment>
<evidence type="ECO:0000256" key="11">
    <source>
        <dbReference type="HAMAP-Rule" id="MF_00004"/>
    </source>
</evidence>
<dbReference type="GO" id="GO:0002055">
    <property type="term" value="F:adenine binding"/>
    <property type="evidence" value="ECO:0007669"/>
    <property type="project" value="TreeGrafter"/>
</dbReference>
<dbReference type="InterPro" id="IPR029057">
    <property type="entry name" value="PRTase-like"/>
</dbReference>
<name>A0A7Y0QIC5_CELFI</name>
<protein>
    <recommendedName>
        <fullName evidence="6 11">Adenine phosphoribosyltransferase</fullName>
        <shortName evidence="11">APRT</shortName>
        <ecNumber evidence="6 11">2.4.2.7</ecNumber>
    </recommendedName>
</protein>
<evidence type="ECO:0000256" key="9">
    <source>
        <dbReference type="ARBA" id="ARBA00022679"/>
    </source>
</evidence>
<keyword evidence="7 11" id="KW-0963">Cytoplasm</keyword>
<dbReference type="NCBIfam" id="NF002636">
    <property type="entry name" value="PRK02304.1-5"/>
    <property type="match status" value="1"/>
</dbReference>
<proteinExistence type="inferred from homology"/>
<reference evidence="13 14" key="1">
    <citation type="submission" date="2020-04" db="EMBL/GenBank/DDBJ databases">
        <title>Sequencing and Assembly of C. fimi.</title>
        <authorList>
            <person name="Ramsey A.R."/>
        </authorList>
    </citation>
    <scope>NUCLEOTIDE SEQUENCE [LARGE SCALE GENOMIC DNA]</scope>
    <source>
        <strain evidence="13 14">SB</strain>
    </source>
</reference>
<dbReference type="SUPFAM" id="SSF53271">
    <property type="entry name" value="PRTase-like"/>
    <property type="match status" value="1"/>
</dbReference>
<feature type="domain" description="Phosphoribosyltransferase" evidence="12">
    <location>
        <begin position="36"/>
        <end position="157"/>
    </location>
</feature>
<evidence type="ECO:0000256" key="3">
    <source>
        <dbReference type="ARBA" id="ARBA00004496"/>
    </source>
</evidence>
<dbReference type="GO" id="GO:0006166">
    <property type="term" value="P:purine ribonucleoside salvage"/>
    <property type="evidence" value="ECO:0007669"/>
    <property type="project" value="UniProtKB-KW"/>
</dbReference>
<dbReference type="EMBL" id="JABCJJ010000009">
    <property type="protein sequence ID" value="NMR20132.1"/>
    <property type="molecule type" value="Genomic_DNA"/>
</dbReference>
<comment type="subunit">
    <text evidence="11">Homodimer.</text>
</comment>
<comment type="subcellular location">
    <subcellularLocation>
        <location evidence="3 11">Cytoplasm</location>
    </subcellularLocation>
</comment>
<gene>
    <name evidence="11" type="primary">apt</name>
    <name evidence="13" type="ORF">HIR71_07865</name>
</gene>
<dbReference type="Pfam" id="PF00156">
    <property type="entry name" value="Pribosyltran"/>
    <property type="match status" value="1"/>
</dbReference>
<dbReference type="UniPathway" id="UPA00588">
    <property type="reaction ID" value="UER00646"/>
</dbReference>
<evidence type="ECO:0000256" key="10">
    <source>
        <dbReference type="ARBA" id="ARBA00022726"/>
    </source>
</evidence>
<evidence type="ECO:0000256" key="1">
    <source>
        <dbReference type="ARBA" id="ARBA00000868"/>
    </source>
</evidence>
<evidence type="ECO:0000313" key="14">
    <source>
        <dbReference type="Proteomes" id="UP000562124"/>
    </source>
</evidence>
<evidence type="ECO:0000313" key="13">
    <source>
        <dbReference type="EMBL" id="NMR20132.1"/>
    </source>
</evidence>
<dbReference type="RefSeq" id="WP_169324505.1">
    <property type="nucleotide sequence ID" value="NZ_JABCJJ010000009.1"/>
</dbReference>
<evidence type="ECO:0000256" key="2">
    <source>
        <dbReference type="ARBA" id="ARBA00003968"/>
    </source>
</evidence>
<dbReference type="InterPro" id="IPR000836">
    <property type="entry name" value="PRTase_dom"/>
</dbReference>
<evidence type="ECO:0000256" key="8">
    <source>
        <dbReference type="ARBA" id="ARBA00022676"/>
    </source>
</evidence>
<dbReference type="Gene3D" id="3.40.50.2020">
    <property type="match status" value="1"/>
</dbReference>
<dbReference type="GO" id="GO:0016208">
    <property type="term" value="F:AMP binding"/>
    <property type="evidence" value="ECO:0007669"/>
    <property type="project" value="TreeGrafter"/>
</dbReference>
<keyword evidence="10 11" id="KW-0660">Purine salvage</keyword>
<evidence type="ECO:0000256" key="4">
    <source>
        <dbReference type="ARBA" id="ARBA00004659"/>
    </source>
</evidence>
<dbReference type="HAMAP" id="MF_00004">
    <property type="entry name" value="Aden_phosphoribosyltr"/>
    <property type="match status" value="1"/>
</dbReference>
<dbReference type="Proteomes" id="UP000562124">
    <property type="component" value="Unassembled WGS sequence"/>
</dbReference>
<organism evidence="13 14">
    <name type="scientific">Cellulomonas fimi</name>
    <dbReference type="NCBI Taxonomy" id="1708"/>
    <lineage>
        <taxon>Bacteria</taxon>
        <taxon>Bacillati</taxon>
        <taxon>Actinomycetota</taxon>
        <taxon>Actinomycetes</taxon>
        <taxon>Micrococcales</taxon>
        <taxon>Cellulomonadaceae</taxon>
        <taxon>Cellulomonas</taxon>
    </lineage>
</organism>
<keyword evidence="9 11" id="KW-0808">Transferase</keyword>
<keyword evidence="14" id="KW-1185">Reference proteome</keyword>
<comment type="catalytic activity">
    <reaction evidence="1 11">
        <text>AMP + diphosphate = 5-phospho-alpha-D-ribose 1-diphosphate + adenine</text>
        <dbReference type="Rhea" id="RHEA:16609"/>
        <dbReference type="ChEBI" id="CHEBI:16708"/>
        <dbReference type="ChEBI" id="CHEBI:33019"/>
        <dbReference type="ChEBI" id="CHEBI:58017"/>
        <dbReference type="ChEBI" id="CHEBI:456215"/>
        <dbReference type="EC" id="2.4.2.7"/>
    </reaction>
</comment>
<comment type="function">
    <text evidence="2 11">Catalyzes a salvage reaction resulting in the formation of AMP, that is energically less costly than de novo synthesis.</text>
</comment>
<comment type="pathway">
    <text evidence="4 11">Purine metabolism; AMP biosynthesis via salvage pathway; AMP from adenine: step 1/1.</text>
</comment>
<dbReference type="PANTHER" id="PTHR32315">
    <property type="entry name" value="ADENINE PHOSPHORIBOSYLTRANSFERASE"/>
    <property type="match status" value="1"/>
</dbReference>
<evidence type="ECO:0000256" key="5">
    <source>
        <dbReference type="ARBA" id="ARBA00008391"/>
    </source>
</evidence>
<accession>A0A7Y0QIC5</accession>
<dbReference type="GO" id="GO:0044209">
    <property type="term" value="P:AMP salvage"/>
    <property type="evidence" value="ECO:0007669"/>
    <property type="project" value="UniProtKB-UniRule"/>
</dbReference>
<evidence type="ECO:0000256" key="7">
    <source>
        <dbReference type="ARBA" id="ARBA00022490"/>
    </source>
</evidence>
<keyword evidence="8 11" id="KW-0328">Glycosyltransferase</keyword>
<dbReference type="InterPro" id="IPR005764">
    <property type="entry name" value="Ade_phspho_trans"/>
</dbReference>
<dbReference type="InterPro" id="IPR050054">
    <property type="entry name" value="UPRTase/APRTase"/>
</dbReference>
<dbReference type="GO" id="GO:0005737">
    <property type="term" value="C:cytoplasm"/>
    <property type="evidence" value="ECO:0007669"/>
    <property type="project" value="UniProtKB-SubCell"/>
</dbReference>
<dbReference type="AlphaFoldDB" id="A0A7Y0QIC5"/>
<evidence type="ECO:0000256" key="6">
    <source>
        <dbReference type="ARBA" id="ARBA00011893"/>
    </source>
</evidence>
<evidence type="ECO:0000259" key="12">
    <source>
        <dbReference type="Pfam" id="PF00156"/>
    </source>
</evidence>